<proteinExistence type="predicted"/>
<keyword evidence="3" id="KW-1185">Reference proteome</keyword>
<evidence type="ECO:0000256" key="1">
    <source>
        <dbReference type="SAM" id="Phobius"/>
    </source>
</evidence>
<sequence length="152" mass="16156">MNEHPLYGRPVGEHAGRFGAGGWLWYVGGILVAAGVMNTGQGALALFSGAPDAFTKIATGLVAGAIGAAIVLAAAMKWRQQVVVYERGLVHTKLLGRQEVAFSDVSRVELVREHSRMGTDETIHIALRDGREVSIGSVTNIEQLAGMIRHAP</sequence>
<name>A0A0F6W8E6_9BACT</name>
<protein>
    <recommendedName>
        <fullName evidence="4">DUF304 domain-containing protein</fullName>
    </recommendedName>
</protein>
<gene>
    <name evidence="2" type="ORF">DB32_007095</name>
</gene>
<feature type="transmembrane region" description="Helical" evidence="1">
    <location>
        <begin position="23"/>
        <end position="47"/>
    </location>
</feature>
<dbReference type="KEGG" id="samy:DB32_007095"/>
<reference evidence="2 3" key="1">
    <citation type="submission" date="2015-03" db="EMBL/GenBank/DDBJ databases">
        <title>Genome assembly of Sandaracinus amylolyticus DSM 53668.</title>
        <authorList>
            <person name="Sharma G."/>
            <person name="Subramanian S."/>
        </authorList>
    </citation>
    <scope>NUCLEOTIDE SEQUENCE [LARGE SCALE GENOMIC DNA]</scope>
    <source>
        <strain evidence="2 3">DSM 53668</strain>
    </source>
</reference>
<feature type="transmembrane region" description="Helical" evidence="1">
    <location>
        <begin position="53"/>
        <end position="75"/>
    </location>
</feature>
<keyword evidence="1" id="KW-1133">Transmembrane helix</keyword>
<organism evidence="2 3">
    <name type="scientific">Sandaracinus amylolyticus</name>
    <dbReference type="NCBI Taxonomy" id="927083"/>
    <lineage>
        <taxon>Bacteria</taxon>
        <taxon>Pseudomonadati</taxon>
        <taxon>Myxococcota</taxon>
        <taxon>Polyangia</taxon>
        <taxon>Polyangiales</taxon>
        <taxon>Sandaracinaceae</taxon>
        <taxon>Sandaracinus</taxon>
    </lineage>
</organism>
<dbReference type="EMBL" id="CP011125">
    <property type="protein sequence ID" value="AKF09946.1"/>
    <property type="molecule type" value="Genomic_DNA"/>
</dbReference>
<dbReference type="STRING" id="927083.DB32_007095"/>
<evidence type="ECO:0000313" key="2">
    <source>
        <dbReference type="EMBL" id="AKF09946.1"/>
    </source>
</evidence>
<keyword evidence="1" id="KW-0472">Membrane</keyword>
<evidence type="ECO:0008006" key="4">
    <source>
        <dbReference type="Google" id="ProtNLM"/>
    </source>
</evidence>
<keyword evidence="1" id="KW-0812">Transmembrane</keyword>
<evidence type="ECO:0000313" key="3">
    <source>
        <dbReference type="Proteomes" id="UP000034883"/>
    </source>
</evidence>
<accession>A0A0F6W8E6</accession>
<dbReference type="AlphaFoldDB" id="A0A0F6W8E6"/>
<dbReference type="Proteomes" id="UP000034883">
    <property type="component" value="Chromosome"/>
</dbReference>
<dbReference type="RefSeq" id="WP_053236950.1">
    <property type="nucleotide sequence ID" value="NZ_CP011125.1"/>
</dbReference>